<evidence type="ECO:0000313" key="3">
    <source>
        <dbReference type="Proteomes" id="UP000009234"/>
    </source>
</evidence>
<accession>F6DM24</accession>
<feature type="region of interest" description="Disordered" evidence="1">
    <location>
        <begin position="239"/>
        <end position="261"/>
    </location>
</feature>
<dbReference type="EMBL" id="CP002780">
    <property type="protein sequence ID" value="AEG59366.1"/>
    <property type="molecule type" value="Genomic_DNA"/>
</dbReference>
<feature type="compositionally biased region" description="Acidic residues" evidence="1">
    <location>
        <begin position="42"/>
        <end position="55"/>
    </location>
</feature>
<evidence type="ECO:0000313" key="2">
    <source>
        <dbReference type="EMBL" id="AEG59366.1"/>
    </source>
</evidence>
<feature type="compositionally biased region" description="Low complexity" evidence="1">
    <location>
        <begin position="239"/>
        <end position="249"/>
    </location>
</feature>
<evidence type="ECO:0000256" key="1">
    <source>
        <dbReference type="SAM" id="MobiDB-lite"/>
    </source>
</evidence>
<keyword evidence="3" id="KW-1185">Reference proteome</keyword>
<sequence length="284" mass="31634">MDEFSQVETSESMETGVETPGAADQGYVEQEETQNPQNPLETGEEDAAAGQEEGETQSPDPKVETAFAKRLAAEREKIQQEAYQRAQQQLAQELGPLLKMAQTEAARHGMTPVQWAQAVEASREQQFRNQLEQYAEAQGLNPREVEQFVENHPAIIQARQQQHYLSQQQKQIESQQRFNQEAAEFMELFPDAKADQVPPEVWQMREQRGIPLAAAYAIVTHRTAKEQAKAQGEQAAIAAMRQRQQAGTGPAKGGGATVTSAWDLPKDQFEKLLAKAKSGEQVTF</sequence>
<gene>
    <name evidence="2" type="ordered locus">Desru_1091</name>
</gene>
<dbReference type="RefSeq" id="WP_013841137.1">
    <property type="nucleotide sequence ID" value="NC_015589.1"/>
</dbReference>
<dbReference type="Proteomes" id="UP000009234">
    <property type="component" value="Chromosome"/>
</dbReference>
<dbReference type="OrthoDB" id="2618307at2"/>
<reference evidence="2 3" key="2">
    <citation type="journal article" date="2012" name="Stand. Genomic Sci.">
        <title>Complete genome sequence of the sulfate-reducing firmicute Desulfotomaculum ruminis type strain (DL(T)).</title>
        <authorList>
            <person name="Spring S."/>
            <person name="Visser M."/>
            <person name="Lu M."/>
            <person name="Copeland A."/>
            <person name="Lapidus A."/>
            <person name="Lucas S."/>
            <person name="Cheng J.F."/>
            <person name="Han C."/>
            <person name="Tapia R."/>
            <person name="Goodwin L.A."/>
            <person name="Pitluck S."/>
            <person name="Ivanova N."/>
            <person name="Land M."/>
            <person name="Hauser L."/>
            <person name="Larimer F."/>
            <person name="Rohde M."/>
            <person name="Goker M."/>
            <person name="Detter J.C."/>
            <person name="Kyrpides N.C."/>
            <person name="Woyke T."/>
            <person name="Schaap P.J."/>
            <person name="Plugge C.M."/>
            <person name="Muyzer G."/>
            <person name="Kuever J."/>
            <person name="Pereira I.A."/>
            <person name="Parshina S.N."/>
            <person name="Bernier-Latmani R."/>
            <person name="Stams A.J."/>
            <person name="Klenk H.P."/>
        </authorList>
    </citation>
    <scope>NUCLEOTIDE SEQUENCE [LARGE SCALE GENOMIC DNA]</scope>
    <source>
        <strain evidence="3">ATCC 23193 / DSM 2154 / NCIB 8452 / DL</strain>
    </source>
</reference>
<protein>
    <submittedName>
        <fullName evidence="2">Uncharacterized protein</fullName>
    </submittedName>
</protein>
<name>F6DM24_DESRL</name>
<organism evidence="2 3">
    <name type="scientific">Desulforamulus ruminis (strain ATCC 23193 / DSM 2154 / NCIMB 8452 / DL)</name>
    <name type="common">Desulfotomaculum ruminis</name>
    <dbReference type="NCBI Taxonomy" id="696281"/>
    <lineage>
        <taxon>Bacteria</taxon>
        <taxon>Bacillati</taxon>
        <taxon>Bacillota</taxon>
        <taxon>Clostridia</taxon>
        <taxon>Eubacteriales</taxon>
        <taxon>Peptococcaceae</taxon>
        <taxon>Desulforamulus</taxon>
    </lineage>
</organism>
<feature type="compositionally biased region" description="Polar residues" evidence="1">
    <location>
        <begin position="1"/>
        <end position="13"/>
    </location>
</feature>
<feature type="region of interest" description="Disordered" evidence="1">
    <location>
        <begin position="1"/>
        <end position="71"/>
    </location>
</feature>
<dbReference type="KEGG" id="dru:Desru_1091"/>
<dbReference type="STRING" id="696281.Desru_1091"/>
<dbReference type="HOGENOM" id="CLU_979089_0_0_9"/>
<dbReference type="AlphaFoldDB" id="F6DM24"/>
<proteinExistence type="predicted"/>
<reference evidence="3" key="1">
    <citation type="submission" date="2011-05" db="EMBL/GenBank/DDBJ databases">
        <title>Complete sequence of Desulfotomaculum ruminis DSM 2154.</title>
        <authorList>
            <person name="Lucas S."/>
            <person name="Copeland A."/>
            <person name="Lapidus A."/>
            <person name="Cheng J.-F."/>
            <person name="Goodwin L."/>
            <person name="Pitluck S."/>
            <person name="Lu M."/>
            <person name="Detter J.C."/>
            <person name="Han C."/>
            <person name="Tapia R."/>
            <person name="Land M."/>
            <person name="Hauser L."/>
            <person name="Kyrpides N."/>
            <person name="Ivanova N."/>
            <person name="Mikhailova N."/>
            <person name="Pagani I."/>
            <person name="Stams A.J.M."/>
            <person name="Plugge C.M."/>
            <person name="Muyzer G."/>
            <person name="Kuever J."/>
            <person name="Parshina S.N."/>
            <person name="Ivanova A.E."/>
            <person name="Nazina T.N."/>
            <person name="Brambilla E."/>
            <person name="Spring S."/>
            <person name="Klenk H.-P."/>
            <person name="Woyke T."/>
        </authorList>
    </citation>
    <scope>NUCLEOTIDE SEQUENCE [LARGE SCALE GENOMIC DNA]</scope>
    <source>
        <strain evidence="3">ATCC 23193 / DSM 2154 / NCIB 8452 / DL</strain>
    </source>
</reference>